<feature type="transmembrane region" description="Helical" evidence="1">
    <location>
        <begin position="30"/>
        <end position="48"/>
    </location>
</feature>
<evidence type="ECO:0000256" key="1">
    <source>
        <dbReference type="SAM" id="Phobius"/>
    </source>
</evidence>
<reference evidence="2 3" key="1">
    <citation type="submission" date="2018-02" db="EMBL/GenBank/DDBJ databases">
        <title>Genomic Encyclopedia of Archaeal and Bacterial Type Strains, Phase II (KMG-II): from individual species to whole genera.</title>
        <authorList>
            <person name="Goeker M."/>
        </authorList>
    </citation>
    <scope>NUCLEOTIDE SEQUENCE [LARGE SCALE GENOMIC DNA]</scope>
    <source>
        <strain evidence="2 3">DSM 15099</strain>
    </source>
</reference>
<feature type="transmembrane region" description="Helical" evidence="1">
    <location>
        <begin position="145"/>
        <end position="162"/>
    </location>
</feature>
<feature type="transmembrane region" description="Helical" evidence="1">
    <location>
        <begin position="86"/>
        <end position="103"/>
    </location>
</feature>
<dbReference type="AlphaFoldDB" id="A0A2S6FVI7"/>
<dbReference type="Proteomes" id="UP000239863">
    <property type="component" value="Unassembled WGS sequence"/>
</dbReference>
<comment type="caution">
    <text evidence="2">The sequence shown here is derived from an EMBL/GenBank/DDBJ whole genome shotgun (WGS) entry which is preliminary data.</text>
</comment>
<keyword evidence="1" id="KW-1133">Transmembrane helix</keyword>
<evidence type="ECO:0008006" key="4">
    <source>
        <dbReference type="Google" id="ProtNLM"/>
    </source>
</evidence>
<dbReference type="EMBL" id="PTIS01000017">
    <property type="protein sequence ID" value="PPK46324.1"/>
    <property type="molecule type" value="Genomic_DNA"/>
</dbReference>
<gene>
    <name evidence="2" type="ORF">BD821_11725</name>
</gene>
<organism evidence="2 3">
    <name type="scientific">Clostridium algidicarnis DSM 15099</name>
    <dbReference type="NCBI Taxonomy" id="1121295"/>
    <lineage>
        <taxon>Bacteria</taxon>
        <taxon>Bacillati</taxon>
        <taxon>Bacillota</taxon>
        <taxon>Clostridia</taxon>
        <taxon>Eubacteriales</taxon>
        <taxon>Clostridiaceae</taxon>
        <taxon>Clostridium</taxon>
    </lineage>
</organism>
<sequence>MKKNIFFAITLLLTGVLMFLRNIGIIKNNISFFIVGFGLMAAYILMGYYTKHKNILILIPSLILISLALLEFILNNYNVYNIDYSLFLYLLGLCCVLVYIIHIRKQNFKSFKKRYWIIYLAILFITLSTIYKFKFTNIYLMLRYFWPFILLSIGIFILIGDYKEKVSKSSDS</sequence>
<protein>
    <recommendedName>
        <fullName evidence="4">DUF5668 domain-containing protein</fullName>
    </recommendedName>
</protein>
<evidence type="ECO:0000313" key="2">
    <source>
        <dbReference type="EMBL" id="PPK46324.1"/>
    </source>
</evidence>
<keyword evidence="1" id="KW-0472">Membrane</keyword>
<dbReference type="RefSeq" id="WP_104410482.1">
    <property type="nucleotide sequence ID" value="NZ_PTIS01000017.1"/>
</dbReference>
<accession>A0A2S6FVI7</accession>
<evidence type="ECO:0000313" key="3">
    <source>
        <dbReference type="Proteomes" id="UP000239863"/>
    </source>
</evidence>
<feature type="transmembrane region" description="Helical" evidence="1">
    <location>
        <begin position="5"/>
        <end position="24"/>
    </location>
</feature>
<keyword evidence="1" id="KW-0812">Transmembrane</keyword>
<feature type="transmembrane region" description="Helical" evidence="1">
    <location>
        <begin position="55"/>
        <end position="74"/>
    </location>
</feature>
<dbReference type="OrthoDB" id="1937040at2"/>
<name>A0A2S6FVI7_9CLOT</name>
<dbReference type="STRING" id="37659.GCA_000703125_00407"/>
<proteinExistence type="predicted"/>
<feature type="transmembrane region" description="Helical" evidence="1">
    <location>
        <begin position="115"/>
        <end position="133"/>
    </location>
</feature>